<dbReference type="AlphaFoldDB" id="A0A1L0BCT0"/>
<feature type="signal peptide" evidence="1">
    <location>
        <begin position="1"/>
        <end position="17"/>
    </location>
</feature>
<keyword evidence="1" id="KW-0732">Signal</keyword>
<feature type="chain" id="PRO_5012995773" evidence="1">
    <location>
        <begin position="18"/>
        <end position="208"/>
    </location>
</feature>
<evidence type="ECO:0000313" key="2">
    <source>
        <dbReference type="EMBL" id="SGZ49230.1"/>
    </source>
</evidence>
<protein>
    <submittedName>
        <fullName evidence="2">CIC11C00000004071</fullName>
    </submittedName>
</protein>
<sequence length="208" mass="21431">MKFSTLALSGMAAVASAETYSLAAQSADGSISSPLTGFHEGAGFSYFAVAGPGTELTWKDGTLGEDVGNGAIFSVNYFENYLSFGILSEPAQLTFDKDNTLVSNETFWACNNLNDPYNYSKNTKLIVFGEDKVNDSCVEVKIKLVEFSSSSSAEASSTTEASSSAEATSTLVTLTTSTAVPAVTSAEGGAVKNSAGIAALAGLAAMML</sequence>
<reference evidence="2 3" key="1">
    <citation type="submission" date="2016-10" db="EMBL/GenBank/DDBJ databases">
        <authorList>
            <person name="de Groot N.N."/>
        </authorList>
    </citation>
    <scope>NUCLEOTIDE SEQUENCE [LARGE SCALE GENOMIC DNA]</scope>
    <source>
        <strain evidence="2 3">PYCC 4715</strain>
    </source>
</reference>
<dbReference type="Proteomes" id="UP000182259">
    <property type="component" value="Chromosome I"/>
</dbReference>
<gene>
    <name evidence="2" type="ORF">SAMEA4029009_CIC11G00000004071</name>
</gene>
<evidence type="ECO:0000256" key="1">
    <source>
        <dbReference type="SAM" id="SignalP"/>
    </source>
</evidence>
<dbReference type="EMBL" id="LT635764">
    <property type="protein sequence ID" value="SGZ49230.1"/>
    <property type="molecule type" value="Genomic_DNA"/>
</dbReference>
<evidence type="ECO:0000313" key="3">
    <source>
        <dbReference type="Proteomes" id="UP000182259"/>
    </source>
</evidence>
<proteinExistence type="predicted"/>
<organism evidence="2 3">
    <name type="scientific">Sungouiella intermedia</name>
    <dbReference type="NCBI Taxonomy" id="45354"/>
    <lineage>
        <taxon>Eukaryota</taxon>
        <taxon>Fungi</taxon>
        <taxon>Dikarya</taxon>
        <taxon>Ascomycota</taxon>
        <taxon>Saccharomycotina</taxon>
        <taxon>Pichiomycetes</taxon>
        <taxon>Metschnikowiaceae</taxon>
        <taxon>Sungouiella</taxon>
    </lineage>
</organism>
<name>A0A1L0BCT0_9ASCO</name>
<accession>A0A1L0BCT0</accession>